<sequence length="206" mass="23416">MYSSYNQKNTSAAKPDFVQHSLTNDNAKCCLTVTEVYQPSIPDDQAEDDAVVFYIPKTMTPKQIDCLVSRYAFELPAMLEQFFCELAKCSDPSSAKTLQELLETFLQQPIDHHDIGLFGILDRLYFSWRMLEEANDYVGVYHRQSLLPWDMTEANLIAHQLLGSTYADILDRLVIDLAEQFVSKPLQSLSIDSNQANGHKPPPYLS</sequence>
<organism evidence="1 2">
    <name type="scientific">Reinekea thalattae</name>
    <dbReference type="NCBI Taxonomy" id="2593301"/>
    <lineage>
        <taxon>Bacteria</taxon>
        <taxon>Pseudomonadati</taxon>
        <taxon>Pseudomonadota</taxon>
        <taxon>Gammaproteobacteria</taxon>
        <taxon>Oceanospirillales</taxon>
        <taxon>Saccharospirillaceae</taxon>
        <taxon>Reinekea</taxon>
    </lineage>
</organism>
<dbReference type="Proteomes" id="UP000321764">
    <property type="component" value="Unassembled WGS sequence"/>
</dbReference>
<evidence type="ECO:0000313" key="1">
    <source>
        <dbReference type="EMBL" id="TXR54736.1"/>
    </source>
</evidence>
<accession>A0A5C8ZCV0</accession>
<dbReference type="AlphaFoldDB" id="A0A5C8ZCV0"/>
<name>A0A5C8ZCV0_9GAMM</name>
<comment type="caution">
    <text evidence="1">The sequence shown here is derived from an EMBL/GenBank/DDBJ whole genome shotgun (WGS) entry which is preliminary data.</text>
</comment>
<gene>
    <name evidence="1" type="ORF">FME95_09420</name>
</gene>
<dbReference type="OrthoDB" id="5731249at2"/>
<dbReference type="EMBL" id="VKAD01000001">
    <property type="protein sequence ID" value="TXR54736.1"/>
    <property type="molecule type" value="Genomic_DNA"/>
</dbReference>
<reference evidence="1 2" key="1">
    <citation type="submission" date="2019-07" db="EMBL/GenBank/DDBJ databases">
        <title>Reinekea sp. strain SSH23 genome sequencing and assembly.</title>
        <authorList>
            <person name="Kim I."/>
        </authorList>
    </citation>
    <scope>NUCLEOTIDE SEQUENCE [LARGE SCALE GENOMIC DNA]</scope>
    <source>
        <strain evidence="1 2">SSH23</strain>
    </source>
</reference>
<dbReference type="RefSeq" id="WP_147714135.1">
    <property type="nucleotide sequence ID" value="NZ_VKAD01000001.1"/>
</dbReference>
<evidence type="ECO:0000313" key="2">
    <source>
        <dbReference type="Proteomes" id="UP000321764"/>
    </source>
</evidence>
<proteinExistence type="predicted"/>
<protein>
    <submittedName>
        <fullName evidence="1">Uncharacterized protein</fullName>
    </submittedName>
</protein>
<keyword evidence="2" id="KW-1185">Reference proteome</keyword>